<dbReference type="InterPro" id="IPR035461">
    <property type="entry name" value="GmhA/DiaA"/>
</dbReference>
<dbReference type="PANTHER" id="PTHR30390">
    <property type="entry name" value="SEDOHEPTULOSE 7-PHOSPHATE ISOMERASE / DNAA INITIATOR-ASSOCIATING FACTOR FOR REPLICATION INITIATION"/>
    <property type="match status" value="1"/>
</dbReference>
<organism evidence="2 3">
    <name type="scientific">Pasteurella canis</name>
    <dbReference type="NCBI Taxonomy" id="753"/>
    <lineage>
        <taxon>Bacteria</taxon>
        <taxon>Pseudomonadati</taxon>
        <taxon>Pseudomonadota</taxon>
        <taxon>Gammaproteobacteria</taxon>
        <taxon>Pasteurellales</taxon>
        <taxon>Pasteurellaceae</taxon>
        <taxon>Pasteurella</taxon>
    </lineage>
</organism>
<dbReference type="EMBL" id="UGTV01000015">
    <property type="protein sequence ID" value="SUC09763.1"/>
    <property type="molecule type" value="Genomic_DNA"/>
</dbReference>
<gene>
    <name evidence="2" type="primary">gmhA_1</name>
    <name evidence="2" type="ORF">NCTC11621_00784</name>
</gene>
<keyword evidence="2" id="KW-0413">Isomerase</keyword>
<dbReference type="AlphaFoldDB" id="A0A379EU63"/>
<reference evidence="2 3" key="1">
    <citation type="submission" date="2018-06" db="EMBL/GenBank/DDBJ databases">
        <authorList>
            <consortium name="Pathogen Informatics"/>
            <person name="Doyle S."/>
        </authorList>
    </citation>
    <scope>NUCLEOTIDE SEQUENCE [LARGE SCALE GENOMIC DNA]</scope>
    <source>
        <strain evidence="2 3">NCTC11621</strain>
    </source>
</reference>
<dbReference type="InterPro" id="IPR050099">
    <property type="entry name" value="SIS_GmhA/DiaA_subfam"/>
</dbReference>
<accession>A0A379EU63</accession>
<sequence length="195" mass="21357">MLEKLKDLYTESIQTHISASSLLPDNIAQAAQSIVDCLLRGNKIIACGNGRSYINAQLLVANLLNRYELTRPSFPSILLSLDNAVNASMMLDNNTDTAFQRQFNAIAQAGDILVAFSPLPHNEDLITNVINCAVNKGIIVIVLTGSGNDHIQGFLTENDLEISVPAVKESRIIENHCFIVNLICELIDHTLFSHS</sequence>
<evidence type="ECO:0000313" key="3">
    <source>
        <dbReference type="Proteomes" id="UP000254704"/>
    </source>
</evidence>
<dbReference type="GO" id="GO:0016853">
    <property type="term" value="F:isomerase activity"/>
    <property type="evidence" value="ECO:0007669"/>
    <property type="project" value="UniProtKB-KW"/>
</dbReference>
<dbReference type="InterPro" id="IPR046348">
    <property type="entry name" value="SIS_dom_sf"/>
</dbReference>
<dbReference type="PROSITE" id="PS51464">
    <property type="entry name" value="SIS"/>
    <property type="match status" value="1"/>
</dbReference>
<dbReference type="Proteomes" id="UP000254704">
    <property type="component" value="Unassembled WGS sequence"/>
</dbReference>
<name>A0A379EU63_9PAST</name>
<evidence type="ECO:0000313" key="2">
    <source>
        <dbReference type="EMBL" id="SUC09763.1"/>
    </source>
</evidence>
<feature type="domain" description="SIS" evidence="1">
    <location>
        <begin position="34"/>
        <end position="195"/>
    </location>
</feature>
<proteinExistence type="predicted"/>
<dbReference type="CDD" id="cd05006">
    <property type="entry name" value="SIS_GmhA"/>
    <property type="match status" value="1"/>
</dbReference>
<dbReference type="RefSeq" id="WP_115322654.1">
    <property type="nucleotide sequence ID" value="NZ_UGTV01000015.1"/>
</dbReference>
<dbReference type="Gene3D" id="3.40.50.10490">
    <property type="entry name" value="Glucose-6-phosphate isomerase like protein, domain 1"/>
    <property type="match status" value="1"/>
</dbReference>
<dbReference type="Pfam" id="PF13580">
    <property type="entry name" value="SIS_2"/>
    <property type="match status" value="1"/>
</dbReference>
<evidence type="ECO:0000259" key="1">
    <source>
        <dbReference type="PROSITE" id="PS51464"/>
    </source>
</evidence>
<dbReference type="SUPFAM" id="SSF53697">
    <property type="entry name" value="SIS domain"/>
    <property type="match status" value="1"/>
</dbReference>
<dbReference type="PANTHER" id="PTHR30390:SF6">
    <property type="entry name" value="DNAA INITIATOR-ASSOCIATING PROTEIN DIAA"/>
    <property type="match status" value="1"/>
</dbReference>
<protein>
    <submittedName>
        <fullName evidence="2">Phosphoheptose isomerase</fullName>
    </submittedName>
</protein>
<dbReference type="InterPro" id="IPR001347">
    <property type="entry name" value="SIS_dom"/>
</dbReference>
<dbReference type="GO" id="GO:1901135">
    <property type="term" value="P:carbohydrate derivative metabolic process"/>
    <property type="evidence" value="ECO:0007669"/>
    <property type="project" value="InterPro"/>
</dbReference>
<dbReference type="GO" id="GO:0097367">
    <property type="term" value="F:carbohydrate derivative binding"/>
    <property type="evidence" value="ECO:0007669"/>
    <property type="project" value="InterPro"/>
</dbReference>